<organism evidence="1 2">
    <name type="scientific">Methanocella arvoryzae (strain DSM 22066 / NBRC 105507 / MRE50)</name>
    <dbReference type="NCBI Taxonomy" id="351160"/>
    <lineage>
        <taxon>Archaea</taxon>
        <taxon>Methanobacteriati</taxon>
        <taxon>Methanobacteriota</taxon>
        <taxon>Stenosarchaea group</taxon>
        <taxon>Methanomicrobia</taxon>
        <taxon>Methanocellales</taxon>
        <taxon>Methanocellaceae</taxon>
        <taxon>Methanocella</taxon>
    </lineage>
</organism>
<proteinExistence type="predicted"/>
<dbReference type="EMBL" id="AM114193">
    <property type="protein sequence ID" value="CAJ35315.1"/>
    <property type="molecule type" value="Genomic_DNA"/>
</dbReference>
<sequence length="355" mass="38812">MLRFKTVSCLDKACTGLEAFSLLAPAGWDFEGGIRWSVDDTMMPSTSGFKIAGDGVEMQFLPGQAFVWTSLPQILLTHPAGTRYLGATLCPLLDSSEFLHQIMLPALRPGLDDLAIIRDIQPVRMESTLGFETTLRSSGGSASSSGAGIRVRYRSQGKRYEEALYCTVTTFIFKIPVGSAFIECIFWMADNLVSIRAEPGRLDGLKGLLQTILYSFRFNPLWVEKANRIGIFLKDHQMNKPYSLRQLGREIDEAAIPGAGGLQAGRLKESGYRWIADSLCGTSASGEYYDPIQQICVRLPSGFEQAWASDLGEYLLSNSEDRIEDSGLAGAWKIMESISLESAAGRPSATSATCA</sequence>
<name>Q0W8H8_METAR</name>
<dbReference type="STRING" id="351160.LRC342"/>
<dbReference type="RefSeq" id="WP_012037176.1">
    <property type="nucleotide sequence ID" value="NC_009464.1"/>
</dbReference>
<dbReference type="PATRIC" id="fig|351160.9.peg.2937"/>
<dbReference type="AlphaFoldDB" id="Q0W8H8"/>
<protein>
    <submittedName>
        <fullName evidence="1">Uncharacterized protein</fullName>
    </submittedName>
</protein>
<evidence type="ECO:0000313" key="1">
    <source>
        <dbReference type="EMBL" id="CAJ35315.1"/>
    </source>
</evidence>
<gene>
    <name evidence="1" type="ORF">LRC342</name>
</gene>
<keyword evidence="2" id="KW-1185">Reference proteome</keyword>
<dbReference type="Proteomes" id="UP000000663">
    <property type="component" value="Chromosome"/>
</dbReference>
<dbReference type="KEGG" id="rci:LRC342"/>
<dbReference type="GeneID" id="5144264"/>
<reference evidence="1 2" key="1">
    <citation type="journal article" date="2006" name="Science">
        <title>Genome of rice cluster I archaea -- the key methane producers in the rice rhizosphere.</title>
        <authorList>
            <person name="Erkel C."/>
            <person name="Kube M."/>
            <person name="Reinhardt R."/>
            <person name="Liesack W."/>
        </authorList>
    </citation>
    <scope>NUCLEOTIDE SEQUENCE [LARGE SCALE GENOMIC DNA]</scope>
    <source>
        <strain evidence="2">DSM 22066 / NBRC 105507 / MRE50</strain>
    </source>
</reference>
<accession>Q0W8H8</accession>
<evidence type="ECO:0000313" key="2">
    <source>
        <dbReference type="Proteomes" id="UP000000663"/>
    </source>
</evidence>